<organism evidence="1 2">
    <name type="scientific">Entomophthora muscae</name>
    <dbReference type="NCBI Taxonomy" id="34485"/>
    <lineage>
        <taxon>Eukaryota</taxon>
        <taxon>Fungi</taxon>
        <taxon>Fungi incertae sedis</taxon>
        <taxon>Zoopagomycota</taxon>
        <taxon>Entomophthoromycotina</taxon>
        <taxon>Entomophthoromycetes</taxon>
        <taxon>Entomophthorales</taxon>
        <taxon>Entomophthoraceae</taxon>
        <taxon>Entomophthora</taxon>
    </lineage>
</organism>
<protein>
    <submittedName>
        <fullName evidence="1">Uncharacterized protein</fullName>
    </submittedName>
</protein>
<dbReference type="EMBL" id="QTSX02006630">
    <property type="protein sequence ID" value="KAJ9052636.1"/>
    <property type="molecule type" value="Genomic_DNA"/>
</dbReference>
<accession>A0ACC2RRD1</accession>
<evidence type="ECO:0000313" key="2">
    <source>
        <dbReference type="Proteomes" id="UP001165960"/>
    </source>
</evidence>
<comment type="caution">
    <text evidence="1">The sequence shown here is derived from an EMBL/GenBank/DDBJ whole genome shotgun (WGS) entry which is preliminary data.</text>
</comment>
<reference evidence="1" key="1">
    <citation type="submission" date="2022-04" db="EMBL/GenBank/DDBJ databases">
        <title>Genome of the entomopathogenic fungus Entomophthora muscae.</title>
        <authorList>
            <person name="Elya C."/>
            <person name="Lovett B.R."/>
            <person name="Lee E."/>
            <person name="Macias A.M."/>
            <person name="Hajek A.E."/>
            <person name="De Bivort B.L."/>
            <person name="Kasson M.T."/>
            <person name="De Fine Licht H.H."/>
            <person name="Stajich J.E."/>
        </authorList>
    </citation>
    <scope>NUCLEOTIDE SEQUENCE</scope>
    <source>
        <strain evidence="1">Berkeley</strain>
    </source>
</reference>
<sequence length="94" mass="10907">MRWSSLDHYKQRTWAHCILVMATIWCELDTSLAIGSRQRRGVPSRRIPQTMTKVISNHNLTSEEEVDESKKNNEAEEDSPLDNLDHSTTVGQYY</sequence>
<evidence type="ECO:0000313" key="1">
    <source>
        <dbReference type="EMBL" id="KAJ9052636.1"/>
    </source>
</evidence>
<name>A0ACC2RRD1_9FUNG</name>
<gene>
    <name evidence="1" type="ORF">DSO57_1032249</name>
</gene>
<keyword evidence="2" id="KW-1185">Reference proteome</keyword>
<proteinExistence type="predicted"/>
<dbReference type="Proteomes" id="UP001165960">
    <property type="component" value="Unassembled WGS sequence"/>
</dbReference>